<sequence>MNRFVLSILLSSILAAAIAHGDGENPLPLRFGAVFGSSGEIPVQTDASMWGQAGFAFDREEAAMVFVLTLTNGANVTGVQLHCGTLDTFGPAIVPLLNFLEGSWNGTLQVQATVTETSILRGVDCFSTIGRNIVTLPDLAASMRDGNIFVNVTSAAFPDGEIRGQVQITSTDLTFLAPPGTIDSAARVPLQIGGESGAFVRIVTESPATVISQPSAFNPPLREFPSSSFNPPLRDRTSFPSPGFNPP</sequence>
<organism evidence="4 5">
    <name type="scientific">Methylocaldum szegediense</name>
    <dbReference type="NCBI Taxonomy" id="73780"/>
    <lineage>
        <taxon>Bacteria</taxon>
        <taxon>Pseudomonadati</taxon>
        <taxon>Pseudomonadota</taxon>
        <taxon>Gammaproteobacteria</taxon>
        <taxon>Methylococcales</taxon>
        <taxon>Methylococcaceae</taxon>
        <taxon>Methylocaldum</taxon>
    </lineage>
</organism>
<gene>
    <name evidence="4" type="ORF">MSZNOR_2530</name>
</gene>
<dbReference type="EMBL" id="OX458333">
    <property type="protein sequence ID" value="CAI8852097.1"/>
    <property type="molecule type" value="Genomic_DNA"/>
</dbReference>
<evidence type="ECO:0000313" key="5">
    <source>
        <dbReference type="Proteomes" id="UP001162030"/>
    </source>
</evidence>
<name>A0ABN8X6G2_9GAMM</name>
<feature type="signal peptide" evidence="2">
    <location>
        <begin position="1"/>
        <end position="21"/>
    </location>
</feature>
<reference evidence="4 5" key="1">
    <citation type="submission" date="2023-03" db="EMBL/GenBank/DDBJ databases">
        <authorList>
            <person name="Pearce D."/>
        </authorList>
    </citation>
    <scope>NUCLEOTIDE SEQUENCE [LARGE SCALE GENOMIC DNA]</scope>
    <source>
        <strain evidence="4">Msz</strain>
    </source>
</reference>
<dbReference type="SMART" id="SM00754">
    <property type="entry name" value="CHRD"/>
    <property type="match status" value="1"/>
</dbReference>
<evidence type="ECO:0000256" key="2">
    <source>
        <dbReference type="SAM" id="SignalP"/>
    </source>
</evidence>
<accession>A0ABN8X6G2</accession>
<dbReference type="RefSeq" id="WP_317964059.1">
    <property type="nucleotide sequence ID" value="NZ_OX458333.1"/>
</dbReference>
<evidence type="ECO:0000256" key="1">
    <source>
        <dbReference type="SAM" id="MobiDB-lite"/>
    </source>
</evidence>
<keyword evidence="2" id="KW-0732">Signal</keyword>
<feature type="domain" description="CHRD" evidence="3">
    <location>
        <begin position="29"/>
        <end position="168"/>
    </location>
</feature>
<dbReference type="Proteomes" id="UP001162030">
    <property type="component" value="Chromosome"/>
</dbReference>
<proteinExistence type="predicted"/>
<evidence type="ECO:0000259" key="3">
    <source>
        <dbReference type="SMART" id="SM00754"/>
    </source>
</evidence>
<keyword evidence="5" id="KW-1185">Reference proteome</keyword>
<evidence type="ECO:0000313" key="4">
    <source>
        <dbReference type="EMBL" id="CAI8852097.1"/>
    </source>
</evidence>
<feature type="region of interest" description="Disordered" evidence="1">
    <location>
        <begin position="214"/>
        <end position="247"/>
    </location>
</feature>
<feature type="chain" id="PRO_5046887840" evidence="2">
    <location>
        <begin position="22"/>
        <end position="247"/>
    </location>
</feature>
<dbReference type="InterPro" id="IPR010895">
    <property type="entry name" value="CHRD"/>
</dbReference>
<dbReference type="Pfam" id="PF07452">
    <property type="entry name" value="CHRD"/>
    <property type="match status" value="1"/>
</dbReference>
<protein>
    <submittedName>
        <fullName evidence="4">CHRD domain-containing protein</fullName>
    </submittedName>
</protein>